<dbReference type="EMBL" id="CAADRP010001046">
    <property type="protein sequence ID" value="VFU34717.1"/>
    <property type="molecule type" value="Genomic_DNA"/>
</dbReference>
<proteinExistence type="inferred from homology"/>
<dbReference type="InterPro" id="IPR019151">
    <property type="entry name" value="Proteasome_assmbl_chaperone_2"/>
</dbReference>
<keyword evidence="2" id="KW-0143">Chaperone</keyword>
<dbReference type="Pfam" id="PF09754">
    <property type="entry name" value="PAC2"/>
    <property type="match status" value="1"/>
</dbReference>
<protein>
    <recommendedName>
        <fullName evidence="1">Proteasome assembly chaperone 2</fullName>
    </recommendedName>
</protein>
<dbReference type="InterPro" id="IPR016562">
    <property type="entry name" value="Proteasome_assmbl_chp_2_euk"/>
</dbReference>
<dbReference type="GO" id="GO:0043248">
    <property type="term" value="P:proteasome assembly"/>
    <property type="evidence" value="ECO:0007669"/>
    <property type="project" value="TreeGrafter"/>
</dbReference>
<gene>
    <name evidence="4" type="ORF">SVIM_LOCUS168144</name>
</gene>
<dbReference type="FunFam" id="3.40.50.10900:FF:000005">
    <property type="entry name" value="Proteasome assembly chaperone 2"/>
    <property type="match status" value="1"/>
</dbReference>
<accession>A0A6N2L1G2</accession>
<organism evidence="4">
    <name type="scientific">Salix viminalis</name>
    <name type="common">Common osier</name>
    <name type="synonym">Basket willow</name>
    <dbReference type="NCBI Taxonomy" id="40686"/>
    <lineage>
        <taxon>Eukaryota</taxon>
        <taxon>Viridiplantae</taxon>
        <taxon>Streptophyta</taxon>
        <taxon>Embryophyta</taxon>
        <taxon>Tracheophyta</taxon>
        <taxon>Spermatophyta</taxon>
        <taxon>Magnoliopsida</taxon>
        <taxon>eudicotyledons</taxon>
        <taxon>Gunneridae</taxon>
        <taxon>Pentapetalae</taxon>
        <taxon>rosids</taxon>
        <taxon>fabids</taxon>
        <taxon>Malpighiales</taxon>
        <taxon>Salicaceae</taxon>
        <taxon>Saliceae</taxon>
        <taxon>Salix</taxon>
    </lineage>
</organism>
<dbReference type="Gene3D" id="3.40.50.10900">
    <property type="entry name" value="PAC-like subunit"/>
    <property type="match status" value="2"/>
</dbReference>
<dbReference type="InterPro" id="IPR038389">
    <property type="entry name" value="PSMG2_sf"/>
</dbReference>
<dbReference type="PANTHER" id="PTHR12970:SF1">
    <property type="entry name" value="PROTEASOME ASSEMBLY CHAPERONE 2"/>
    <property type="match status" value="1"/>
</dbReference>
<dbReference type="PANTHER" id="PTHR12970">
    <property type="entry name" value="PROTEASOME ASSEMBLY CHAPERONE 2"/>
    <property type="match status" value="1"/>
</dbReference>
<evidence type="ECO:0000256" key="3">
    <source>
        <dbReference type="ARBA" id="ARBA00025745"/>
    </source>
</evidence>
<reference evidence="4" key="1">
    <citation type="submission" date="2019-03" db="EMBL/GenBank/DDBJ databases">
        <authorList>
            <person name="Mank J."/>
            <person name="Almeida P."/>
        </authorList>
    </citation>
    <scope>NUCLEOTIDE SEQUENCE</scope>
    <source>
        <strain evidence="4">78183</strain>
    </source>
</reference>
<evidence type="ECO:0000313" key="4">
    <source>
        <dbReference type="EMBL" id="VFU34717.1"/>
    </source>
</evidence>
<evidence type="ECO:0000256" key="1">
    <source>
        <dbReference type="ARBA" id="ARBA00019186"/>
    </source>
</evidence>
<dbReference type="GO" id="GO:0005829">
    <property type="term" value="C:cytosol"/>
    <property type="evidence" value="ECO:0007669"/>
    <property type="project" value="TreeGrafter"/>
</dbReference>
<evidence type="ECO:0000256" key="2">
    <source>
        <dbReference type="ARBA" id="ARBA00023186"/>
    </source>
</evidence>
<comment type="similarity">
    <text evidence="3">Belongs to the PSMG2 family.</text>
</comment>
<dbReference type="GO" id="GO:0005634">
    <property type="term" value="C:nucleus"/>
    <property type="evidence" value="ECO:0007669"/>
    <property type="project" value="TreeGrafter"/>
</dbReference>
<sequence>MEFIIEEGKCLDKETSTLILPALSIGNVGQLAVDLLVSSTRAERIGYLDDPYILPCVGNDAYGPTPCGELALPLEAYDSRNNRVALVQQRSPVVKVVGMLSSPSFLIIMYVNLDVGLYAVLGMMVGFAKNLADFAVAAGMNHVLVLSSLEFMRLQKIDTSSGMQIYYLSSTNTDGTDDCCERLGWKKWQEYNPDQRTWKYLSTLAEGNARQDDNLPFEDEPEDEDYYPSLPFAALFSCFKAKGIKVTCLMCYCSEGDNTPEAFGLAEATSKLLGLSLDNSHEEGGKWRIPFSWRTLYGPPPDLSMF</sequence>
<name>A0A6N2L1G2_SALVM</name>
<dbReference type="AlphaFoldDB" id="A0A6N2L1G2"/>
<dbReference type="PIRSF" id="PIRSF010044">
    <property type="entry name" value="UCP010044"/>
    <property type="match status" value="1"/>
</dbReference>